<proteinExistence type="predicted"/>
<evidence type="ECO:0008006" key="3">
    <source>
        <dbReference type="Google" id="ProtNLM"/>
    </source>
</evidence>
<organism evidence="1 2">
    <name type="scientific">Rothia nasimurium</name>
    <dbReference type="NCBI Taxonomy" id="85336"/>
    <lineage>
        <taxon>Bacteria</taxon>
        <taxon>Bacillati</taxon>
        <taxon>Actinomycetota</taxon>
        <taxon>Actinomycetes</taxon>
        <taxon>Micrococcales</taxon>
        <taxon>Micrococcaceae</taxon>
        <taxon>Rothia</taxon>
    </lineage>
</organism>
<dbReference type="Proteomes" id="UP000297951">
    <property type="component" value="Unassembled WGS sequence"/>
</dbReference>
<comment type="caution">
    <text evidence="1">The sequence shown here is derived from an EMBL/GenBank/DDBJ whole genome shotgun (WGS) entry which is preliminary data.</text>
</comment>
<dbReference type="EMBL" id="SPQC01000012">
    <property type="protein sequence ID" value="TFU22926.1"/>
    <property type="molecule type" value="Genomic_DNA"/>
</dbReference>
<sequence length="241" mass="26439">MTYCRICGESTSVYVCGRCVEAWRDLITIAAGVNPLIMDEVARLSVKAKPGGGGGEKTEAVALGALMARMALHESMYALYRQIGADSPAEAVRLLHQVQERPRDVERLWEDFTSLEEAVKKCYSFVDAKEEVISLGLCACGCSVRGRVSAQSARCAQCGVRTPVPVLVENRRNNALAQARRRPLKDAQMVAALAVCGYEVADRTIQSWVRRGKLKRDSDGCTMLDEVLALCKDNPRIKTLT</sequence>
<name>A0A4Y9F4J3_9MICC</name>
<reference evidence="1 2" key="1">
    <citation type="submission" date="2019-03" db="EMBL/GenBank/DDBJ databases">
        <title>Diversity of the mouse oral microbiome.</title>
        <authorList>
            <person name="Joseph S."/>
            <person name="Aduse-Opoku J."/>
            <person name="Curtis M."/>
            <person name="Wade W."/>
            <person name="Hashim A."/>
        </authorList>
    </citation>
    <scope>NUCLEOTIDE SEQUENCE [LARGE SCALE GENOMIC DNA]</scope>
    <source>
        <strain evidence="2">irhom_31</strain>
    </source>
</reference>
<dbReference type="AlphaFoldDB" id="A0A4Y9F4J3"/>
<dbReference type="RefSeq" id="WP_135011985.1">
    <property type="nucleotide sequence ID" value="NZ_JADGLK010000012.1"/>
</dbReference>
<gene>
    <name evidence="1" type="ORF">E4U03_04740</name>
</gene>
<evidence type="ECO:0000313" key="1">
    <source>
        <dbReference type="EMBL" id="TFU22926.1"/>
    </source>
</evidence>
<evidence type="ECO:0000313" key="2">
    <source>
        <dbReference type="Proteomes" id="UP000297951"/>
    </source>
</evidence>
<protein>
    <recommendedName>
        <fullName evidence="3">PhnA protein</fullName>
    </recommendedName>
</protein>
<accession>A0A4Y9F4J3</accession>